<protein>
    <recommendedName>
        <fullName evidence="6">Dipeptidase</fullName>
        <ecNumber evidence="6">3.4.-.-</ecNumber>
    </recommendedName>
</protein>
<evidence type="ECO:0000256" key="5">
    <source>
        <dbReference type="ARBA" id="ARBA00022997"/>
    </source>
</evidence>
<keyword evidence="4 6" id="KW-0378">Hydrolase</keyword>
<comment type="caution">
    <text evidence="7">The sequence shown here is derived from an EMBL/GenBank/DDBJ whole genome shotgun (WGS) entry which is preliminary data.</text>
</comment>
<dbReference type="GO" id="GO:0070004">
    <property type="term" value="F:cysteine-type exopeptidase activity"/>
    <property type="evidence" value="ECO:0007669"/>
    <property type="project" value="InterPro"/>
</dbReference>
<comment type="similarity">
    <text evidence="2 6">Belongs to the peptidase C69 family.</text>
</comment>
<sequence length="251" mass="28928">MNPSEAEWNFRKIFGTDTELDRHYNTPRVWYAQRYLNPEIKQEPESSDLPFIRKANRKISVEDVQYVLKSHYNETIYDPLGNGTEEQKTIYRSISLSRTQNSHICQIRNNVPDAVRGVQWLGLGVPTFCPHVPFFTNAMDTDESYRELPAKMQLKNAYWLYEALAMIVESHYGAFKKADIDYQKALSEWARTKIATVDAAVKAEANATDFLTQQNHEIAAHYHEATTDLLAQLVTEGTQLSKLTFVMDKNL</sequence>
<evidence type="ECO:0000256" key="4">
    <source>
        <dbReference type="ARBA" id="ARBA00022801"/>
    </source>
</evidence>
<dbReference type="EC" id="3.4.-.-" evidence="6"/>
<organism evidence="7 8">
    <name type="scientific">Latilactobacillus curvatus JCM 1096 = DSM 20019</name>
    <dbReference type="NCBI Taxonomy" id="1293592"/>
    <lineage>
        <taxon>Bacteria</taxon>
        <taxon>Bacillati</taxon>
        <taxon>Bacillota</taxon>
        <taxon>Bacilli</taxon>
        <taxon>Lactobacillales</taxon>
        <taxon>Lactobacillaceae</taxon>
        <taxon>Latilactobacillus</taxon>
    </lineage>
</organism>
<name>A0AAJ0LE72_LATCU</name>
<evidence type="ECO:0000313" key="7">
    <source>
        <dbReference type="EMBL" id="KRK91595.1"/>
    </source>
</evidence>
<comment type="catalytic activity">
    <reaction evidence="1">
        <text>an L-aminoacyl-L-amino acid + H2O = 2 an L-alpha-amino acid</text>
        <dbReference type="Rhea" id="RHEA:48940"/>
        <dbReference type="ChEBI" id="CHEBI:15377"/>
        <dbReference type="ChEBI" id="CHEBI:59869"/>
        <dbReference type="ChEBI" id="CHEBI:77460"/>
        <dbReference type="EC" id="3.4.13.19"/>
    </reaction>
</comment>
<keyword evidence="5 6" id="KW-0224">Dipeptidase</keyword>
<dbReference type="PANTHER" id="PTHR12994:SF17">
    <property type="entry name" value="LD30995P"/>
    <property type="match status" value="1"/>
</dbReference>
<proteinExistence type="inferred from homology"/>
<dbReference type="Proteomes" id="UP000050828">
    <property type="component" value="Unassembled WGS sequence"/>
</dbReference>
<accession>A0AAJ0LE72</accession>
<evidence type="ECO:0000256" key="2">
    <source>
        <dbReference type="ARBA" id="ARBA00007225"/>
    </source>
</evidence>
<evidence type="ECO:0000256" key="6">
    <source>
        <dbReference type="RuleBase" id="RU364089"/>
    </source>
</evidence>
<gene>
    <name evidence="7" type="ORF">FC08_GL001183</name>
</gene>
<dbReference type="InterPro" id="IPR005322">
    <property type="entry name" value="Peptidase_C69"/>
</dbReference>
<keyword evidence="3 6" id="KW-0645">Protease</keyword>
<dbReference type="PANTHER" id="PTHR12994">
    <property type="entry name" value="SECERNIN"/>
    <property type="match status" value="1"/>
</dbReference>
<dbReference type="AlphaFoldDB" id="A0AAJ0LE72"/>
<evidence type="ECO:0000256" key="3">
    <source>
        <dbReference type="ARBA" id="ARBA00022670"/>
    </source>
</evidence>
<evidence type="ECO:0000256" key="1">
    <source>
        <dbReference type="ARBA" id="ARBA00001670"/>
    </source>
</evidence>
<dbReference type="EMBL" id="AZDL01000046">
    <property type="protein sequence ID" value="KRK91595.1"/>
    <property type="molecule type" value="Genomic_DNA"/>
</dbReference>
<dbReference type="Pfam" id="PF03577">
    <property type="entry name" value="Peptidase_C69"/>
    <property type="match status" value="1"/>
</dbReference>
<dbReference type="InterPro" id="IPR047804">
    <property type="entry name" value="C69_dipept_A-like"/>
</dbReference>
<dbReference type="GO" id="GO:0006508">
    <property type="term" value="P:proteolysis"/>
    <property type="evidence" value="ECO:0007669"/>
    <property type="project" value="UniProtKB-KW"/>
</dbReference>
<dbReference type="NCBIfam" id="NF033678">
    <property type="entry name" value="C69_fam_dipept"/>
    <property type="match status" value="1"/>
</dbReference>
<evidence type="ECO:0000313" key="8">
    <source>
        <dbReference type="Proteomes" id="UP000050828"/>
    </source>
</evidence>
<dbReference type="GO" id="GO:0016805">
    <property type="term" value="F:dipeptidase activity"/>
    <property type="evidence" value="ECO:0007669"/>
    <property type="project" value="UniProtKB-KW"/>
</dbReference>
<reference evidence="7 8" key="1">
    <citation type="journal article" date="2015" name="Genome Announc.">
        <title>Expanding the biotechnology potential of lactobacilli through comparative genomics of 213 strains and associated genera.</title>
        <authorList>
            <person name="Sun Z."/>
            <person name="Harris H.M."/>
            <person name="McCann A."/>
            <person name="Guo C."/>
            <person name="Argimon S."/>
            <person name="Zhang W."/>
            <person name="Yang X."/>
            <person name="Jeffery I.B."/>
            <person name="Cooney J.C."/>
            <person name="Kagawa T.F."/>
            <person name="Liu W."/>
            <person name="Song Y."/>
            <person name="Salvetti E."/>
            <person name="Wrobel A."/>
            <person name="Rasinkangas P."/>
            <person name="Parkhill J."/>
            <person name="Rea M.C."/>
            <person name="O'Sullivan O."/>
            <person name="Ritari J."/>
            <person name="Douillard F.P."/>
            <person name="Paul Ross R."/>
            <person name="Yang R."/>
            <person name="Briner A.E."/>
            <person name="Felis G.E."/>
            <person name="de Vos W.M."/>
            <person name="Barrangou R."/>
            <person name="Klaenhammer T.R."/>
            <person name="Caufield P.W."/>
            <person name="Cui Y."/>
            <person name="Zhang H."/>
            <person name="O'Toole P.W."/>
        </authorList>
    </citation>
    <scope>NUCLEOTIDE SEQUENCE [LARGE SCALE GENOMIC DNA]</scope>
    <source>
        <strain evidence="7 8">DSM 20019</strain>
    </source>
</reference>